<dbReference type="Gene3D" id="3.40.50.200">
    <property type="entry name" value="Peptidase S8/S53 domain"/>
    <property type="match status" value="1"/>
</dbReference>
<keyword evidence="9" id="KW-1185">Reference proteome</keyword>
<evidence type="ECO:0000256" key="6">
    <source>
        <dbReference type="PROSITE-ProRule" id="PRU01240"/>
    </source>
</evidence>
<dbReference type="InterPro" id="IPR000209">
    <property type="entry name" value="Peptidase_S8/S53_dom"/>
</dbReference>
<feature type="active site" description="Charge relay system" evidence="6">
    <location>
        <position position="80"/>
    </location>
</feature>
<keyword evidence="3" id="KW-0479">Metal-binding</keyword>
<comment type="similarity">
    <text evidence="1 6">Belongs to the peptidase S8 family.</text>
</comment>
<evidence type="ECO:0000256" key="1">
    <source>
        <dbReference type="ARBA" id="ARBA00011073"/>
    </source>
</evidence>
<organism evidence="8 9">
    <name type="scientific">Pallidibacillus thermolactis</name>
    <dbReference type="NCBI Taxonomy" id="251051"/>
    <lineage>
        <taxon>Bacteria</taxon>
        <taxon>Bacillati</taxon>
        <taxon>Bacillota</taxon>
        <taxon>Bacilli</taxon>
        <taxon>Bacillales</taxon>
        <taxon>Bacillaceae</taxon>
        <taxon>Pallidibacillus</taxon>
    </lineage>
</organism>
<feature type="active site" description="Charge relay system" evidence="6">
    <location>
        <position position="111"/>
    </location>
</feature>
<comment type="caution">
    <text evidence="8">The sequence shown here is derived from an EMBL/GenBank/DDBJ whole genome shotgun (WGS) entry which is preliminary data.</text>
</comment>
<dbReference type="InterPro" id="IPR015500">
    <property type="entry name" value="Peptidase_S8_subtilisin-rel"/>
</dbReference>
<keyword evidence="2 6" id="KW-0645">Protease</keyword>
<dbReference type="SUPFAM" id="SSF52743">
    <property type="entry name" value="Subtilisin-like"/>
    <property type="match status" value="1"/>
</dbReference>
<protein>
    <submittedName>
        <fullName evidence="8">S8 family peptidase</fullName>
    </submittedName>
</protein>
<dbReference type="PANTHER" id="PTHR43806">
    <property type="entry name" value="PEPTIDASE S8"/>
    <property type="match status" value="1"/>
</dbReference>
<evidence type="ECO:0000256" key="3">
    <source>
        <dbReference type="ARBA" id="ARBA00022723"/>
    </source>
</evidence>
<gene>
    <name evidence="8" type="ORF">OEV82_08435</name>
</gene>
<evidence type="ECO:0000256" key="2">
    <source>
        <dbReference type="ARBA" id="ARBA00022670"/>
    </source>
</evidence>
<proteinExistence type="inferred from homology"/>
<dbReference type="InterPro" id="IPR023827">
    <property type="entry name" value="Peptidase_S8_Asp-AS"/>
</dbReference>
<evidence type="ECO:0000259" key="7">
    <source>
        <dbReference type="Pfam" id="PF00082"/>
    </source>
</evidence>
<dbReference type="PROSITE" id="PS51892">
    <property type="entry name" value="SUBTILASE"/>
    <property type="match status" value="1"/>
</dbReference>
<keyword evidence="5 6" id="KW-0720">Serine protease</keyword>
<dbReference type="PANTHER" id="PTHR43806:SF11">
    <property type="entry name" value="CEREVISIN-RELATED"/>
    <property type="match status" value="1"/>
</dbReference>
<evidence type="ECO:0000256" key="5">
    <source>
        <dbReference type="ARBA" id="ARBA00022825"/>
    </source>
</evidence>
<dbReference type="InterPro" id="IPR050131">
    <property type="entry name" value="Peptidase_S8_subtilisin-like"/>
</dbReference>
<feature type="domain" description="Peptidase S8/S53" evidence="7">
    <location>
        <begin position="71"/>
        <end position="290"/>
    </location>
</feature>
<evidence type="ECO:0000313" key="9">
    <source>
        <dbReference type="Proteomes" id="UP001208656"/>
    </source>
</evidence>
<sequence length="315" mass="34820">MKKIIFIVFFIVTILFCVNCSGNNKGSEKSIQPEIESYEEKRHSSTEKKEIPWSIEYLKIQQIHDSYKVFGEGVSIAILDTGIKSNHKDLKIRGGINIINHSTNYEDDNGHGTHIAGIIARIAPKAELYSVKVLNKKQIGSYENIAKGIEWAINNDIDIILMSFGGSKDSRILKEAIKKADSENITLIASTGNTALSNNSITYPAKYEEVIAVGAITENNERWVGSNTGKELTVMAPGHKILSTSIDGNYTIRSGTSLAAAHVAGGLALLLSYNPLLDNKDLREIIIQSSIKKTPDGYRIFNLEEAFKICKNFKK</sequence>
<accession>A0ABT2WKD7</accession>
<name>A0ABT2WKD7_9BACI</name>
<dbReference type="RefSeq" id="WP_263061585.1">
    <property type="nucleotide sequence ID" value="NZ_JAOUSE010000022.1"/>
</dbReference>
<evidence type="ECO:0000256" key="4">
    <source>
        <dbReference type="ARBA" id="ARBA00022801"/>
    </source>
</evidence>
<dbReference type="CDD" id="cd07477">
    <property type="entry name" value="Peptidases_S8_Subtilisin_subset"/>
    <property type="match status" value="1"/>
</dbReference>
<dbReference type="PRINTS" id="PR00723">
    <property type="entry name" value="SUBTILISIN"/>
</dbReference>
<dbReference type="EMBL" id="JAOUSE010000022">
    <property type="protein sequence ID" value="MCU9594482.1"/>
    <property type="molecule type" value="Genomic_DNA"/>
</dbReference>
<dbReference type="InterPro" id="IPR034202">
    <property type="entry name" value="Subtilisin_Carlsberg-like"/>
</dbReference>
<dbReference type="Proteomes" id="UP001208656">
    <property type="component" value="Unassembled WGS sequence"/>
</dbReference>
<dbReference type="Pfam" id="PF00082">
    <property type="entry name" value="Peptidase_S8"/>
    <property type="match status" value="1"/>
</dbReference>
<reference evidence="8 9" key="1">
    <citation type="submission" date="2022-10" db="EMBL/GenBank/DDBJ databases">
        <title>Description of Fervidibacillus gen. nov. in the family Fervidibacillaceae fam. nov. with two species, Fervidibacillus albus sp. nov., and Fervidibacillus halotolerans sp. nov., isolated from tidal flat sediments.</title>
        <authorList>
            <person name="Kwon K.K."/>
            <person name="Yang S.-H."/>
        </authorList>
    </citation>
    <scope>NUCLEOTIDE SEQUENCE [LARGE SCALE GENOMIC DNA]</scope>
    <source>
        <strain evidence="8 9">DSM 23332</strain>
    </source>
</reference>
<keyword evidence="4 6" id="KW-0378">Hydrolase</keyword>
<dbReference type="InterPro" id="IPR036852">
    <property type="entry name" value="Peptidase_S8/S53_dom_sf"/>
</dbReference>
<feature type="active site" description="Charge relay system" evidence="6">
    <location>
        <position position="257"/>
    </location>
</feature>
<evidence type="ECO:0000313" key="8">
    <source>
        <dbReference type="EMBL" id="MCU9594482.1"/>
    </source>
</evidence>
<dbReference type="PROSITE" id="PS00136">
    <property type="entry name" value="SUBTILASE_ASP"/>
    <property type="match status" value="1"/>
</dbReference>